<feature type="region of interest" description="Disordered" evidence="1">
    <location>
        <begin position="1"/>
        <end position="40"/>
    </location>
</feature>
<sequence>MQDLATAMTPGPTRTHTASASGTIEAIPIPRDPNTMTSQTAPTKIPSAFHQIPDEIHVQIMSYHLSRDPVSQICWGLTSRRFYQILQSVLNPRIFCASKNKYIDSEPQISDLRMQVSLDEENVLYGWYEYGYMFEAPRSTWQSSLFERLKDEKWLWGDLRFCAWCVRYKPPKAFRGFELEHEVLGSGEDVLKCLGLDLLRRETGTDWEEEVRYEDICTRCRARLLLVRWRGRSEVRDVRRNFGEERRSLGLVRPAMEGRAGVLERGVEELGWCDPEILEAWNEVFAKISL</sequence>
<protein>
    <recommendedName>
        <fullName evidence="4">F-box domain-containing protein</fullName>
    </recommendedName>
</protein>
<proteinExistence type="predicted"/>
<organism evidence="2 3">
    <name type="scientific">Oculimacula yallundae</name>
    <dbReference type="NCBI Taxonomy" id="86028"/>
    <lineage>
        <taxon>Eukaryota</taxon>
        <taxon>Fungi</taxon>
        <taxon>Dikarya</taxon>
        <taxon>Ascomycota</taxon>
        <taxon>Pezizomycotina</taxon>
        <taxon>Leotiomycetes</taxon>
        <taxon>Helotiales</taxon>
        <taxon>Ploettnerulaceae</taxon>
        <taxon>Oculimacula</taxon>
    </lineage>
</organism>
<accession>A0ABR4CRC0</accession>
<feature type="compositionally biased region" description="Polar residues" evidence="1">
    <location>
        <begin position="12"/>
        <end position="22"/>
    </location>
</feature>
<comment type="caution">
    <text evidence="2">The sequence shown here is derived from an EMBL/GenBank/DDBJ whole genome shotgun (WGS) entry which is preliminary data.</text>
</comment>
<dbReference type="Proteomes" id="UP001595075">
    <property type="component" value="Unassembled WGS sequence"/>
</dbReference>
<reference evidence="2 3" key="1">
    <citation type="journal article" date="2024" name="Commun. Biol.">
        <title>Comparative genomic analysis of thermophilic fungi reveals convergent evolutionary adaptations and gene losses.</title>
        <authorList>
            <person name="Steindorff A.S."/>
            <person name="Aguilar-Pontes M.V."/>
            <person name="Robinson A.J."/>
            <person name="Andreopoulos B."/>
            <person name="LaButti K."/>
            <person name="Kuo A."/>
            <person name="Mondo S."/>
            <person name="Riley R."/>
            <person name="Otillar R."/>
            <person name="Haridas S."/>
            <person name="Lipzen A."/>
            <person name="Grimwood J."/>
            <person name="Schmutz J."/>
            <person name="Clum A."/>
            <person name="Reid I.D."/>
            <person name="Moisan M.C."/>
            <person name="Butler G."/>
            <person name="Nguyen T.T.M."/>
            <person name="Dewar K."/>
            <person name="Conant G."/>
            <person name="Drula E."/>
            <person name="Henrissat B."/>
            <person name="Hansel C."/>
            <person name="Singer S."/>
            <person name="Hutchinson M.I."/>
            <person name="de Vries R.P."/>
            <person name="Natvig D.O."/>
            <person name="Powell A.J."/>
            <person name="Tsang A."/>
            <person name="Grigoriev I.V."/>
        </authorList>
    </citation>
    <scope>NUCLEOTIDE SEQUENCE [LARGE SCALE GENOMIC DNA]</scope>
    <source>
        <strain evidence="2 3">CBS 494.80</strain>
    </source>
</reference>
<evidence type="ECO:0000256" key="1">
    <source>
        <dbReference type="SAM" id="MobiDB-lite"/>
    </source>
</evidence>
<keyword evidence="3" id="KW-1185">Reference proteome</keyword>
<evidence type="ECO:0000313" key="3">
    <source>
        <dbReference type="Proteomes" id="UP001595075"/>
    </source>
</evidence>
<dbReference type="EMBL" id="JAZHXI010000005">
    <property type="protein sequence ID" value="KAL2071614.1"/>
    <property type="molecule type" value="Genomic_DNA"/>
</dbReference>
<evidence type="ECO:0000313" key="2">
    <source>
        <dbReference type="EMBL" id="KAL2071614.1"/>
    </source>
</evidence>
<name>A0ABR4CRC0_9HELO</name>
<gene>
    <name evidence="2" type="ORF">VTL71DRAFT_12849</name>
</gene>
<evidence type="ECO:0008006" key="4">
    <source>
        <dbReference type="Google" id="ProtNLM"/>
    </source>
</evidence>